<sequence>MDFQKQILQRLDRIERKLSMQNQQQAKAKTVTWVKAHIITTLTGWDNQAMRRARQQNLINYRRLDEVNGYEYELESLNSIFIKNQHTQTISN</sequence>
<name>A0ABT6RBT0_9BACT</name>
<protein>
    <submittedName>
        <fullName evidence="1">Uncharacterized protein</fullName>
    </submittedName>
</protein>
<dbReference type="EMBL" id="JASBRG010000005">
    <property type="protein sequence ID" value="MDI3319963.1"/>
    <property type="molecule type" value="Genomic_DNA"/>
</dbReference>
<keyword evidence="2" id="KW-1185">Reference proteome</keyword>
<evidence type="ECO:0000313" key="1">
    <source>
        <dbReference type="EMBL" id="MDI3319963.1"/>
    </source>
</evidence>
<proteinExistence type="predicted"/>
<gene>
    <name evidence="1" type="ORF">QJ048_09280</name>
</gene>
<accession>A0ABT6RBT0</accession>
<reference evidence="1 2" key="1">
    <citation type="submission" date="2023-05" db="EMBL/GenBank/DDBJ databases">
        <title>Genome sequence of Pinibacter sp. MAH-24.</title>
        <authorList>
            <person name="Huq M.A."/>
        </authorList>
    </citation>
    <scope>NUCLEOTIDE SEQUENCE [LARGE SCALE GENOMIC DNA]</scope>
    <source>
        <strain evidence="1 2">MAH-24</strain>
    </source>
</reference>
<evidence type="ECO:0000313" key="2">
    <source>
        <dbReference type="Proteomes" id="UP001226434"/>
    </source>
</evidence>
<organism evidence="1 2">
    <name type="scientific">Pinibacter soli</name>
    <dbReference type="NCBI Taxonomy" id="3044211"/>
    <lineage>
        <taxon>Bacteria</taxon>
        <taxon>Pseudomonadati</taxon>
        <taxon>Bacteroidota</taxon>
        <taxon>Chitinophagia</taxon>
        <taxon>Chitinophagales</taxon>
        <taxon>Chitinophagaceae</taxon>
        <taxon>Pinibacter</taxon>
    </lineage>
</organism>
<dbReference type="RefSeq" id="WP_282334063.1">
    <property type="nucleotide sequence ID" value="NZ_JASBRG010000005.1"/>
</dbReference>
<comment type="caution">
    <text evidence="1">The sequence shown here is derived from an EMBL/GenBank/DDBJ whole genome shotgun (WGS) entry which is preliminary data.</text>
</comment>
<dbReference type="Proteomes" id="UP001226434">
    <property type="component" value="Unassembled WGS sequence"/>
</dbReference>